<accession>A0AAV4V497</accession>
<reference evidence="2 3" key="1">
    <citation type="submission" date="2021-06" db="EMBL/GenBank/DDBJ databases">
        <title>Caerostris extrusa draft genome.</title>
        <authorList>
            <person name="Kono N."/>
            <person name="Arakawa K."/>
        </authorList>
    </citation>
    <scope>NUCLEOTIDE SEQUENCE [LARGE SCALE GENOMIC DNA]</scope>
</reference>
<sequence>MKHLPFLRLNKLVTLATASLIGGMTVFSNITKKINKNKSTKHSMQCAKRSEERPGRRHLQNTRSGNLVPMGKNFQLKRLLRSSKTIKLSKIPNRNLLASPGGEGRVALRDQLRPRFII</sequence>
<proteinExistence type="predicted"/>
<evidence type="ECO:0000256" key="1">
    <source>
        <dbReference type="SAM" id="MobiDB-lite"/>
    </source>
</evidence>
<evidence type="ECO:0000313" key="2">
    <source>
        <dbReference type="EMBL" id="GIY65091.1"/>
    </source>
</evidence>
<evidence type="ECO:0000313" key="3">
    <source>
        <dbReference type="Proteomes" id="UP001054945"/>
    </source>
</evidence>
<name>A0AAV4V497_CAEEX</name>
<dbReference type="EMBL" id="BPLR01013958">
    <property type="protein sequence ID" value="GIY65091.1"/>
    <property type="molecule type" value="Genomic_DNA"/>
</dbReference>
<protein>
    <submittedName>
        <fullName evidence="2">Uncharacterized protein</fullName>
    </submittedName>
</protein>
<feature type="region of interest" description="Disordered" evidence="1">
    <location>
        <begin position="38"/>
        <end position="70"/>
    </location>
</feature>
<dbReference type="Proteomes" id="UP001054945">
    <property type="component" value="Unassembled WGS sequence"/>
</dbReference>
<organism evidence="2 3">
    <name type="scientific">Caerostris extrusa</name>
    <name type="common">Bark spider</name>
    <name type="synonym">Caerostris bankana</name>
    <dbReference type="NCBI Taxonomy" id="172846"/>
    <lineage>
        <taxon>Eukaryota</taxon>
        <taxon>Metazoa</taxon>
        <taxon>Ecdysozoa</taxon>
        <taxon>Arthropoda</taxon>
        <taxon>Chelicerata</taxon>
        <taxon>Arachnida</taxon>
        <taxon>Araneae</taxon>
        <taxon>Araneomorphae</taxon>
        <taxon>Entelegynae</taxon>
        <taxon>Araneoidea</taxon>
        <taxon>Araneidae</taxon>
        <taxon>Caerostris</taxon>
    </lineage>
</organism>
<comment type="caution">
    <text evidence="2">The sequence shown here is derived from an EMBL/GenBank/DDBJ whole genome shotgun (WGS) entry which is preliminary data.</text>
</comment>
<keyword evidence="3" id="KW-1185">Reference proteome</keyword>
<dbReference type="AlphaFoldDB" id="A0AAV4V497"/>
<gene>
    <name evidence="2" type="ORF">CEXT_473471</name>
</gene>